<name>A0A844AWU0_9BURK</name>
<dbReference type="NCBIfam" id="TIGR01930">
    <property type="entry name" value="AcCoA-C-Actrans"/>
    <property type="match status" value="1"/>
</dbReference>
<dbReference type="GO" id="GO:0003988">
    <property type="term" value="F:acetyl-CoA C-acyltransferase activity"/>
    <property type="evidence" value="ECO:0007669"/>
    <property type="project" value="UniProtKB-EC"/>
</dbReference>
<keyword evidence="15" id="KW-1185">Reference proteome</keyword>
<reference evidence="14 15" key="1">
    <citation type="submission" date="2019-11" db="EMBL/GenBank/DDBJ databases">
        <title>Caenimonas koreensis gen. nov., sp. nov., isolated from activated sludge.</title>
        <authorList>
            <person name="Seung H.R."/>
        </authorList>
    </citation>
    <scope>NUCLEOTIDE SEQUENCE [LARGE SCALE GENOMIC DNA]</scope>
    <source>
        <strain evidence="14 15">EMB320</strain>
    </source>
</reference>
<dbReference type="AlphaFoldDB" id="A0A844AWU0"/>
<dbReference type="GO" id="GO:0005737">
    <property type="term" value="C:cytoplasm"/>
    <property type="evidence" value="ECO:0007669"/>
    <property type="project" value="UniProtKB-ARBA"/>
</dbReference>
<keyword evidence="7" id="KW-0443">Lipid metabolism</keyword>
<dbReference type="InterPro" id="IPR050215">
    <property type="entry name" value="Thiolase-like_sf_Thiolase"/>
</dbReference>
<evidence type="ECO:0000256" key="4">
    <source>
        <dbReference type="ARBA" id="ARBA00022679"/>
    </source>
</evidence>
<dbReference type="GO" id="GO:0010124">
    <property type="term" value="P:phenylacetate catabolic process"/>
    <property type="evidence" value="ECO:0007669"/>
    <property type="project" value="TreeGrafter"/>
</dbReference>
<comment type="similarity">
    <text evidence="3 11">Belongs to the thiolase-like superfamily. Thiolase family.</text>
</comment>
<dbReference type="SUPFAM" id="SSF53901">
    <property type="entry name" value="Thiolase-like"/>
    <property type="match status" value="2"/>
</dbReference>
<evidence type="ECO:0000313" key="15">
    <source>
        <dbReference type="Proteomes" id="UP000487350"/>
    </source>
</evidence>
<dbReference type="InterPro" id="IPR002155">
    <property type="entry name" value="Thiolase"/>
</dbReference>
<comment type="subcellular location">
    <subcellularLocation>
        <location evidence="1">Peroxisome</location>
    </subcellularLocation>
</comment>
<evidence type="ECO:0000259" key="12">
    <source>
        <dbReference type="Pfam" id="PF00108"/>
    </source>
</evidence>
<evidence type="ECO:0000256" key="10">
    <source>
        <dbReference type="PIRSR" id="PIRSR000429-1"/>
    </source>
</evidence>
<evidence type="ECO:0000256" key="9">
    <source>
        <dbReference type="ARBA" id="ARBA00023315"/>
    </source>
</evidence>
<dbReference type="InterPro" id="IPR020617">
    <property type="entry name" value="Thiolase_C"/>
</dbReference>
<evidence type="ECO:0000259" key="13">
    <source>
        <dbReference type="Pfam" id="PF02803"/>
    </source>
</evidence>
<feature type="active site" description="Proton acceptor" evidence="10">
    <location>
        <position position="377"/>
    </location>
</feature>
<dbReference type="PIRSF" id="PIRSF000429">
    <property type="entry name" value="Ac-CoA_Ac_transf"/>
    <property type="match status" value="1"/>
</dbReference>
<accession>A0A844AWU0</accession>
<comment type="caution">
    <text evidence="14">The sequence shown here is derived from an EMBL/GenBank/DDBJ whole genome shotgun (WGS) entry which is preliminary data.</text>
</comment>
<organism evidence="14 15">
    <name type="scientific">Caenimonas koreensis DSM 17982</name>
    <dbReference type="NCBI Taxonomy" id="1121255"/>
    <lineage>
        <taxon>Bacteria</taxon>
        <taxon>Pseudomonadati</taxon>
        <taxon>Pseudomonadota</taxon>
        <taxon>Betaproteobacteria</taxon>
        <taxon>Burkholderiales</taxon>
        <taxon>Comamonadaceae</taxon>
        <taxon>Caenimonas</taxon>
    </lineage>
</organism>
<sequence>MSNAVIVSTARTPLAKSWKGAFNMTHGATLGGHAVKHAVQRAGIDPSHVEDVIMGCANPEGATGANIARQIALMAGLPITTSGMTVNRFCSSGLQTIAMASQRVIAGEADVYVAGGVESISCVQQEMNTHMLRDLDLDKIKPEIYWSMLQTAEQVAKRYNIGRDAMDEYGAASQQKACAAQAAGLFDAEIAPITVKAGVADPVMGLRTKEVTCSKDEGTREGTTKEGISGIKPALPSGVISAGNASQFSDGAGACVVTSEAYASKHNLKPIGRFLGFAVAGCEPDEMGIGPVYAVPKVLKKLGLTVNDIDLWELNEAFAVQVIYCRDKLGIPADRLNVNGGAIAVGHPYGVSGQRLTGHALIEGKRRGAKKVLVTMCIGGGMGAAGVFEVL</sequence>
<evidence type="ECO:0000256" key="1">
    <source>
        <dbReference type="ARBA" id="ARBA00004275"/>
    </source>
</evidence>
<dbReference type="PROSITE" id="PS00737">
    <property type="entry name" value="THIOLASE_2"/>
    <property type="match status" value="1"/>
</dbReference>
<dbReference type="CDD" id="cd00751">
    <property type="entry name" value="thiolase"/>
    <property type="match status" value="1"/>
</dbReference>
<dbReference type="EC" id="2.3.1.16" evidence="14"/>
<protein>
    <submittedName>
        <fullName evidence="14">Acetyl-CoA C-acyltransferase</fullName>
        <ecNumber evidence="14">2.3.1.16</ecNumber>
    </submittedName>
</protein>
<feature type="active site" description="Acyl-thioester intermediate" evidence="10">
    <location>
        <position position="90"/>
    </location>
</feature>
<evidence type="ECO:0000256" key="5">
    <source>
        <dbReference type="ARBA" id="ARBA00022832"/>
    </source>
</evidence>
<dbReference type="InterPro" id="IPR020613">
    <property type="entry name" value="Thiolase_CS"/>
</dbReference>
<evidence type="ECO:0000256" key="6">
    <source>
        <dbReference type="ARBA" id="ARBA00022946"/>
    </source>
</evidence>
<dbReference type="InterPro" id="IPR016039">
    <property type="entry name" value="Thiolase-like"/>
</dbReference>
<dbReference type="OrthoDB" id="8951704at2"/>
<dbReference type="NCBIfam" id="NF005494">
    <property type="entry name" value="PRK07108.1"/>
    <property type="match status" value="1"/>
</dbReference>
<keyword evidence="4 11" id="KW-0808">Transferase</keyword>
<dbReference type="PROSITE" id="PS00098">
    <property type="entry name" value="THIOLASE_1"/>
    <property type="match status" value="1"/>
</dbReference>
<evidence type="ECO:0000256" key="2">
    <source>
        <dbReference type="ARBA" id="ARBA00005189"/>
    </source>
</evidence>
<gene>
    <name evidence="14" type="ORF">GHT07_14750</name>
</gene>
<dbReference type="RefSeq" id="WP_153585859.1">
    <property type="nucleotide sequence ID" value="NZ_WJBU01000013.1"/>
</dbReference>
<dbReference type="Pfam" id="PF00108">
    <property type="entry name" value="Thiolase_N"/>
    <property type="match status" value="1"/>
</dbReference>
<dbReference type="PANTHER" id="PTHR43853:SF8">
    <property type="entry name" value="3-KETOACYL-COA THIOLASE, PEROXISOMAL"/>
    <property type="match status" value="1"/>
</dbReference>
<feature type="domain" description="Thiolase C-terminal" evidence="13">
    <location>
        <begin position="268"/>
        <end position="389"/>
    </location>
</feature>
<dbReference type="InterPro" id="IPR020616">
    <property type="entry name" value="Thiolase_N"/>
</dbReference>
<dbReference type="FunFam" id="3.40.47.10:FF:000010">
    <property type="entry name" value="Acetyl-CoA acetyltransferase (Thiolase)"/>
    <property type="match status" value="1"/>
</dbReference>
<evidence type="ECO:0000256" key="11">
    <source>
        <dbReference type="RuleBase" id="RU003557"/>
    </source>
</evidence>
<keyword evidence="5" id="KW-0276">Fatty acid metabolism</keyword>
<dbReference type="Pfam" id="PF02803">
    <property type="entry name" value="Thiolase_C"/>
    <property type="match status" value="1"/>
</dbReference>
<proteinExistence type="inferred from homology"/>
<dbReference type="Gene3D" id="3.40.47.10">
    <property type="match status" value="2"/>
</dbReference>
<keyword evidence="6" id="KW-0809">Transit peptide</keyword>
<keyword evidence="9 11" id="KW-0012">Acyltransferase</keyword>
<dbReference type="PANTHER" id="PTHR43853">
    <property type="entry name" value="3-KETOACYL-COA THIOLASE, PEROXISOMAL"/>
    <property type="match status" value="1"/>
</dbReference>
<dbReference type="EMBL" id="WJBU01000013">
    <property type="protein sequence ID" value="MRD48544.1"/>
    <property type="molecule type" value="Genomic_DNA"/>
</dbReference>
<dbReference type="Proteomes" id="UP000487350">
    <property type="component" value="Unassembled WGS sequence"/>
</dbReference>
<evidence type="ECO:0000313" key="14">
    <source>
        <dbReference type="EMBL" id="MRD48544.1"/>
    </source>
</evidence>
<feature type="active site" description="Proton acceptor" evidence="10">
    <location>
        <position position="347"/>
    </location>
</feature>
<keyword evidence="8" id="KW-0576">Peroxisome</keyword>
<evidence type="ECO:0000256" key="8">
    <source>
        <dbReference type="ARBA" id="ARBA00023140"/>
    </source>
</evidence>
<evidence type="ECO:0000256" key="7">
    <source>
        <dbReference type="ARBA" id="ARBA00023098"/>
    </source>
</evidence>
<comment type="pathway">
    <text evidence="2">Lipid metabolism.</text>
</comment>
<evidence type="ECO:0000256" key="3">
    <source>
        <dbReference type="ARBA" id="ARBA00010982"/>
    </source>
</evidence>
<feature type="domain" description="Thiolase N-terminal" evidence="12">
    <location>
        <begin position="5"/>
        <end position="260"/>
    </location>
</feature>
<dbReference type="InterPro" id="IPR020615">
    <property type="entry name" value="Thiolase_acyl_enz_int_AS"/>
</dbReference>
<dbReference type="GO" id="GO:0006635">
    <property type="term" value="P:fatty acid beta-oxidation"/>
    <property type="evidence" value="ECO:0007669"/>
    <property type="project" value="TreeGrafter"/>
</dbReference>